<dbReference type="Pfam" id="PF09671">
    <property type="entry name" value="Spore_GerQ"/>
    <property type="match status" value="1"/>
</dbReference>
<dbReference type="AlphaFoldDB" id="A0A2R5ETE7"/>
<evidence type="ECO:0000313" key="2">
    <source>
        <dbReference type="Proteomes" id="UP000245202"/>
    </source>
</evidence>
<keyword evidence="2" id="KW-1185">Reference proteome</keyword>
<proteinExistence type="predicted"/>
<name>A0A2R5ETE7_9BACL</name>
<evidence type="ECO:0000313" key="1">
    <source>
        <dbReference type="EMBL" id="GBG09950.1"/>
    </source>
</evidence>
<dbReference type="Proteomes" id="UP000245202">
    <property type="component" value="Unassembled WGS sequence"/>
</dbReference>
<keyword evidence="1" id="KW-0167">Capsid protein</keyword>
<comment type="caution">
    <text evidence="1">The sequence shown here is derived from an EMBL/GenBank/DDBJ whole genome shotgun (WGS) entry which is preliminary data.</text>
</comment>
<dbReference type="RefSeq" id="WP_108994548.1">
    <property type="nucleotide sequence ID" value="NZ_BDQX01000281.1"/>
</dbReference>
<accession>A0A2R5ETE7</accession>
<keyword evidence="1" id="KW-0946">Virion</keyword>
<reference evidence="1 2" key="1">
    <citation type="submission" date="2017-08" db="EMBL/GenBank/DDBJ databases">
        <title>Substantial Increase in Enzyme Production by Combined Drug-Resistance Mutations in Paenibacillus agaridevorans.</title>
        <authorList>
            <person name="Tanaka Y."/>
            <person name="Funane K."/>
            <person name="Hosaka T."/>
            <person name="Shiwa Y."/>
            <person name="Fujita N."/>
            <person name="Miyazaki T."/>
            <person name="Yoshikawa H."/>
            <person name="Murakami K."/>
            <person name="Kasahara K."/>
            <person name="Inaoka T."/>
            <person name="Hiraga Y."/>
            <person name="Ochi K."/>
        </authorList>
    </citation>
    <scope>NUCLEOTIDE SEQUENCE [LARGE SCALE GENOMIC DNA]</scope>
    <source>
        <strain evidence="1 2">T-3040</strain>
    </source>
</reference>
<organism evidence="1 2">
    <name type="scientific">Paenibacillus agaridevorans</name>
    <dbReference type="NCBI Taxonomy" id="171404"/>
    <lineage>
        <taxon>Bacteria</taxon>
        <taxon>Bacillati</taxon>
        <taxon>Bacillota</taxon>
        <taxon>Bacilli</taxon>
        <taxon>Bacillales</taxon>
        <taxon>Paenibacillaceae</taxon>
        <taxon>Paenibacillus</taxon>
    </lineage>
</organism>
<dbReference type="NCBIfam" id="TIGR02728">
    <property type="entry name" value="spore_gerQ"/>
    <property type="match status" value="1"/>
</dbReference>
<sequence>MSTFGYKQQVSTSDASIGLTSAPYGYQPYGYGYGYVNRGIQQTPYGMSQGTMMPTSAMMPPSSVPSGSFIAPGGGNMVTLPAVEESYVENILRLNRGKLATFYMTYENNSEWNAKIFKGIIEAAGRDHIIISDPSTGMRYLLLMLNLDYVTFDGPINYEYPFHGSVVTPSTPLTDATGMNGQ</sequence>
<dbReference type="InterPro" id="IPR014099">
    <property type="entry name" value="Spore_coat_GerQ"/>
</dbReference>
<gene>
    <name evidence="1" type="ORF">PAT3040_04633</name>
</gene>
<protein>
    <submittedName>
        <fullName evidence="1">Spore coat protein GerQ</fullName>
    </submittedName>
</protein>
<dbReference type="EMBL" id="BDQX01000281">
    <property type="protein sequence ID" value="GBG09950.1"/>
    <property type="molecule type" value="Genomic_DNA"/>
</dbReference>